<evidence type="ECO:0000256" key="7">
    <source>
        <dbReference type="ARBA" id="ARBA00042645"/>
    </source>
</evidence>
<comment type="catalytic activity">
    <reaction evidence="10">
        <text>S-hexadecanoyl-L-cysteinyl-[protein] + H2O = L-cysteinyl-[protein] + hexadecanoate + H(+)</text>
        <dbReference type="Rhea" id="RHEA:19233"/>
        <dbReference type="Rhea" id="RHEA-COMP:10131"/>
        <dbReference type="Rhea" id="RHEA-COMP:11032"/>
        <dbReference type="ChEBI" id="CHEBI:7896"/>
        <dbReference type="ChEBI" id="CHEBI:15377"/>
        <dbReference type="ChEBI" id="CHEBI:15378"/>
        <dbReference type="ChEBI" id="CHEBI:29950"/>
        <dbReference type="ChEBI" id="CHEBI:74151"/>
        <dbReference type="EC" id="3.1.2.22"/>
    </reaction>
    <physiologicalReaction direction="left-to-right" evidence="10">
        <dbReference type="Rhea" id="RHEA:19234"/>
    </physiologicalReaction>
</comment>
<dbReference type="GO" id="GO:0102390">
    <property type="term" value="F:mycophenolic acid acyl-glucuronide esterase activity"/>
    <property type="evidence" value="ECO:0007669"/>
    <property type="project" value="UniProtKB-EC"/>
</dbReference>
<dbReference type="EMBL" id="CP042326">
    <property type="protein sequence ID" value="QDZ41288.1"/>
    <property type="molecule type" value="Genomic_DNA"/>
</dbReference>
<dbReference type="OrthoDB" id="9814831at2"/>
<dbReference type="PANTHER" id="PTHR16138">
    <property type="entry name" value="MYCOPHENOLIC ACID ACYL-GLUCURONIDE ESTERASE, MITOCHONDRIAL"/>
    <property type="match status" value="1"/>
</dbReference>
<dbReference type="Gene3D" id="3.40.50.1820">
    <property type="entry name" value="alpha/beta hydrolase"/>
    <property type="match status" value="1"/>
</dbReference>
<keyword evidence="14" id="KW-1185">Reference proteome</keyword>
<evidence type="ECO:0000256" key="1">
    <source>
        <dbReference type="ARBA" id="ARBA00012423"/>
    </source>
</evidence>
<evidence type="ECO:0000313" key="13">
    <source>
        <dbReference type="EMBL" id="QDZ41288.1"/>
    </source>
</evidence>
<evidence type="ECO:0000259" key="12">
    <source>
        <dbReference type="Pfam" id="PF12146"/>
    </source>
</evidence>
<accession>A0A5B8NQM1</accession>
<sequence>MEIKYCQHPDGTQIAYRHHPASSEQNHQPGLLFLPGYGSDMEGTKATTIFSWAKQQGVQATLMDYGGHGNSSGEFREGTLGQWTNHARYILETITSGPQILIGSSMGGWIMMLLALQYPQRISGLMGIATAIDFISELVLPNLSEQQKEALKVKGETILDYSGLPLTQRYVEEAVSHNLLKNKHLHDLTCPVTLIHGLQDSVIPWRWSCQLQQELGSDEVTLVVIKQGNHRLSDPQSLDLLVDNLARLWKRASTPFPDSL</sequence>
<dbReference type="KEGG" id="enn:FRE64_15885"/>
<proteinExistence type="predicted"/>
<dbReference type="RefSeq" id="WP_146297122.1">
    <property type="nucleotide sequence ID" value="NZ_CP042326.1"/>
</dbReference>
<name>A0A5B8NQM1_9CHRO</name>
<comment type="function">
    <text evidence="9">Acts as an acyl-protein thioesterase that hydrolyzes fatty acids from acylated residues in proteins. Regulates the mitochondrial S-depalmitoylation of the nucleophilic active site residue of peroxiredoxin-5/PRDX5, a key antioxidant protein, therefore modulating mitochondrial antioxidant ability. Also catalyzes the deglucuronidation of mycophenolic acid acyl-glucuronide, an active metabolite of the immunosuppressant drug mycophenolate.</text>
</comment>
<keyword evidence="2 13" id="KW-0378">Hydrolase</keyword>
<keyword evidence="3" id="KW-0809">Transit peptide</keyword>
<dbReference type="AlphaFoldDB" id="A0A5B8NQM1"/>
<evidence type="ECO:0000256" key="2">
    <source>
        <dbReference type="ARBA" id="ARBA00022801"/>
    </source>
</evidence>
<evidence type="ECO:0000256" key="5">
    <source>
        <dbReference type="ARBA" id="ARBA00039314"/>
    </source>
</evidence>
<dbReference type="PANTHER" id="PTHR16138:SF7">
    <property type="entry name" value="PALMITOYL-PROTEIN THIOESTERASE ABHD10, MITOCHONDRIAL"/>
    <property type="match status" value="1"/>
</dbReference>
<evidence type="ECO:0000256" key="6">
    <source>
        <dbReference type="ARBA" id="ARBA00041520"/>
    </source>
</evidence>
<dbReference type="SUPFAM" id="SSF53474">
    <property type="entry name" value="alpha/beta-Hydrolases"/>
    <property type="match status" value="1"/>
</dbReference>
<dbReference type="Pfam" id="PF12146">
    <property type="entry name" value="Hydrolase_4"/>
    <property type="match status" value="1"/>
</dbReference>
<organism evidence="13 14">
    <name type="scientific">Euhalothece natronophila Z-M001</name>
    <dbReference type="NCBI Taxonomy" id="522448"/>
    <lineage>
        <taxon>Bacteria</taxon>
        <taxon>Bacillati</taxon>
        <taxon>Cyanobacteriota</taxon>
        <taxon>Cyanophyceae</taxon>
        <taxon>Oscillatoriophycideae</taxon>
        <taxon>Chroococcales</taxon>
        <taxon>Halothecacae</taxon>
        <taxon>Halothece cluster</taxon>
        <taxon>Euhalothece</taxon>
    </lineage>
</organism>
<evidence type="ECO:0000256" key="10">
    <source>
        <dbReference type="ARBA" id="ARBA00047409"/>
    </source>
</evidence>
<reference evidence="13" key="1">
    <citation type="submission" date="2019-08" db="EMBL/GenBank/DDBJ databases">
        <title>Carotenoids and Carotenoid Binding Proteins in the Halophilic Cyanobacterium Euhalothece sp. ZM00.</title>
        <authorList>
            <person name="Cho S.M."/>
            <person name="Song J.Y."/>
            <person name="Park Y.-I."/>
        </authorList>
    </citation>
    <scope>NUCLEOTIDE SEQUENCE [LARGE SCALE GENOMIC DNA]</scope>
    <source>
        <strain evidence="13">Z-M001</strain>
    </source>
</reference>
<feature type="domain" description="Serine aminopeptidase S33" evidence="12">
    <location>
        <begin position="31"/>
        <end position="155"/>
    </location>
</feature>
<evidence type="ECO:0000256" key="4">
    <source>
        <dbReference type="ARBA" id="ARBA00039132"/>
    </source>
</evidence>
<evidence type="ECO:0000256" key="8">
    <source>
        <dbReference type="ARBA" id="ARBA00042704"/>
    </source>
</evidence>
<dbReference type="InterPro" id="IPR000073">
    <property type="entry name" value="AB_hydrolase_1"/>
</dbReference>
<dbReference type="EC" id="3.1.1.93" evidence="4"/>
<comment type="catalytic activity">
    <reaction evidence="11">
        <text>mycophenolic acid O-acyl-beta-D-glucuronide + H2O = mycophenolate + D-glucuronate + H(+)</text>
        <dbReference type="Rhea" id="RHEA:34179"/>
        <dbReference type="ChEBI" id="CHEBI:15377"/>
        <dbReference type="ChEBI" id="CHEBI:15378"/>
        <dbReference type="ChEBI" id="CHEBI:58720"/>
        <dbReference type="ChEBI" id="CHEBI:62932"/>
        <dbReference type="ChEBI" id="CHEBI:66982"/>
        <dbReference type="EC" id="3.1.1.93"/>
    </reaction>
    <physiologicalReaction direction="left-to-right" evidence="11">
        <dbReference type="Rhea" id="RHEA:34180"/>
    </physiologicalReaction>
</comment>
<dbReference type="GO" id="GO:0008474">
    <property type="term" value="F:palmitoyl-(protein) hydrolase activity"/>
    <property type="evidence" value="ECO:0007669"/>
    <property type="project" value="UniProtKB-EC"/>
</dbReference>
<dbReference type="PRINTS" id="PR00111">
    <property type="entry name" value="ABHYDROLASE"/>
</dbReference>
<evidence type="ECO:0000256" key="11">
    <source>
        <dbReference type="ARBA" id="ARBA00047972"/>
    </source>
</evidence>
<evidence type="ECO:0000256" key="3">
    <source>
        <dbReference type="ARBA" id="ARBA00022946"/>
    </source>
</evidence>
<dbReference type="EC" id="3.1.2.22" evidence="1"/>
<gene>
    <name evidence="13" type="ORF">FRE64_15885</name>
</gene>
<evidence type="ECO:0000256" key="9">
    <source>
        <dbReference type="ARBA" id="ARBA00046047"/>
    </source>
</evidence>
<dbReference type="InterPro" id="IPR029058">
    <property type="entry name" value="AB_hydrolase_fold"/>
</dbReference>
<dbReference type="Proteomes" id="UP000318453">
    <property type="component" value="Chromosome"/>
</dbReference>
<dbReference type="GO" id="GO:0004553">
    <property type="term" value="F:hydrolase activity, hydrolyzing O-glycosyl compounds"/>
    <property type="evidence" value="ECO:0007669"/>
    <property type="project" value="TreeGrafter"/>
</dbReference>
<dbReference type="InterPro" id="IPR052382">
    <property type="entry name" value="ABHD10_acyl-thioesterase"/>
</dbReference>
<evidence type="ECO:0000313" key="14">
    <source>
        <dbReference type="Proteomes" id="UP000318453"/>
    </source>
</evidence>
<dbReference type="InterPro" id="IPR022742">
    <property type="entry name" value="Hydrolase_4"/>
</dbReference>
<protein>
    <recommendedName>
        <fullName evidence="5">Palmitoyl-protein thioesterase ABHD10, mitochondrial</fullName>
        <ecNumber evidence="4">3.1.1.93</ecNumber>
        <ecNumber evidence="1">3.1.2.22</ecNumber>
    </recommendedName>
    <alternativeName>
        <fullName evidence="7">Acyl-protein thioesterase ABHD10</fullName>
    </alternativeName>
    <alternativeName>
        <fullName evidence="8">Alpha/beta hydrolase domain-containing protein 10</fullName>
    </alternativeName>
    <alternativeName>
        <fullName evidence="6">Mycophenolic acid acyl-glucuronide esterase, mitochondrial</fullName>
    </alternativeName>
</protein>